<dbReference type="Gene3D" id="3.30.200.20">
    <property type="entry name" value="Phosphorylase Kinase, domain 1"/>
    <property type="match status" value="1"/>
</dbReference>
<proteinExistence type="predicted"/>
<dbReference type="Proteomes" id="UP000324705">
    <property type="component" value="Chromosome 3A"/>
</dbReference>
<dbReference type="Gramene" id="TRITD3Av1G006250.1">
    <property type="protein sequence ID" value="TRITD3Av1G006250.1"/>
    <property type="gene ID" value="TRITD3Av1G006250"/>
</dbReference>
<dbReference type="InterPro" id="IPR001245">
    <property type="entry name" value="Ser-Thr/Tyr_kinase_cat_dom"/>
</dbReference>
<dbReference type="GO" id="GO:0004672">
    <property type="term" value="F:protein kinase activity"/>
    <property type="evidence" value="ECO:0007669"/>
    <property type="project" value="InterPro"/>
</dbReference>
<keyword evidence="3" id="KW-1185">Reference proteome</keyword>
<gene>
    <name evidence="2" type="ORF">TRITD_3Av1G006250</name>
</gene>
<dbReference type="AlphaFoldDB" id="A0A9R0RCE3"/>
<dbReference type="EMBL" id="LT934115">
    <property type="protein sequence ID" value="VAH55806.1"/>
    <property type="molecule type" value="Genomic_DNA"/>
</dbReference>
<organism evidence="2 3">
    <name type="scientific">Triticum turgidum subsp. durum</name>
    <name type="common">Durum wheat</name>
    <name type="synonym">Triticum durum</name>
    <dbReference type="NCBI Taxonomy" id="4567"/>
    <lineage>
        <taxon>Eukaryota</taxon>
        <taxon>Viridiplantae</taxon>
        <taxon>Streptophyta</taxon>
        <taxon>Embryophyta</taxon>
        <taxon>Tracheophyta</taxon>
        <taxon>Spermatophyta</taxon>
        <taxon>Magnoliopsida</taxon>
        <taxon>Liliopsida</taxon>
        <taxon>Poales</taxon>
        <taxon>Poaceae</taxon>
        <taxon>BOP clade</taxon>
        <taxon>Pooideae</taxon>
        <taxon>Triticodae</taxon>
        <taxon>Triticeae</taxon>
        <taxon>Triticinae</taxon>
        <taxon>Triticum</taxon>
    </lineage>
</organism>
<sequence>MFIDHYMFRWNIVRSFFQFATKFSKKKRSYASPSCGTTIPEPMNSVNIFYIYYGSLHVLLEQGQFGVVYFGYLEDGTPVAVKTRLESSSHGVNEFLAEALHLIRVHHRNLVNLVSHYKDGHHSTLVYEYKLLTCIALSCNKCVDTYKQRGAPEAREGMAALEVVPRRGQGRDMQQ</sequence>
<dbReference type="PANTHER" id="PTHR45631">
    <property type="entry name" value="OS07G0107800 PROTEIN-RELATED"/>
    <property type="match status" value="1"/>
</dbReference>
<dbReference type="PANTHER" id="PTHR45631:SF91">
    <property type="entry name" value="PROTEIN KINASE DOMAIN-CONTAINING PROTEIN"/>
    <property type="match status" value="1"/>
</dbReference>
<accession>A0A9R0RCE3</accession>
<evidence type="ECO:0000313" key="3">
    <source>
        <dbReference type="Proteomes" id="UP000324705"/>
    </source>
</evidence>
<dbReference type="Pfam" id="PF07714">
    <property type="entry name" value="PK_Tyr_Ser-Thr"/>
    <property type="match status" value="1"/>
</dbReference>
<reference evidence="2 3" key="1">
    <citation type="submission" date="2017-09" db="EMBL/GenBank/DDBJ databases">
        <authorList>
            <consortium name="International Durum Wheat Genome Sequencing Consortium (IDWGSC)"/>
            <person name="Milanesi L."/>
        </authorList>
    </citation>
    <scope>NUCLEOTIDE SEQUENCE [LARGE SCALE GENOMIC DNA]</scope>
    <source>
        <strain evidence="3">cv. Svevo</strain>
    </source>
</reference>
<feature type="domain" description="Serine-threonine/tyrosine-protein kinase catalytic" evidence="1">
    <location>
        <begin position="59"/>
        <end position="130"/>
    </location>
</feature>
<evidence type="ECO:0000259" key="1">
    <source>
        <dbReference type="Pfam" id="PF07714"/>
    </source>
</evidence>
<name>A0A9R0RCE3_TRITD</name>
<protein>
    <recommendedName>
        <fullName evidence="1">Serine-threonine/tyrosine-protein kinase catalytic domain-containing protein</fullName>
    </recommendedName>
</protein>
<dbReference type="InterPro" id="IPR011009">
    <property type="entry name" value="Kinase-like_dom_sf"/>
</dbReference>
<dbReference type="SUPFAM" id="SSF56112">
    <property type="entry name" value="Protein kinase-like (PK-like)"/>
    <property type="match status" value="1"/>
</dbReference>
<evidence type="ECO:0000313" key="2">
    <source>
        <dbReference type="EMBL" id="VAH55806.1"/>
    </source>
</evidence>